<dbReference type="InterPro" id="IPR001810">
    <property type="entry name" value="F-box_dom"/>
</dbReference>
<reference evidence="3 4" key="1">
    <citation type="journal article" date="2016" name="Mol. Biol. Evol.">
        <title>Comparative Genomics of Early-Diverging Mushroom-Forming Fungi Provides Insights into the Origins of Lignocellulose Decay Capabilities.</title>
        <authorList>
            <person name="Nagy L.G."/>
            <person name="Riley R."/>
            <person name="Tritt A."/>
            <person name="Adam C."/>
            <person name="Daum C."/>
            <person name="Floudas D."/>
            <person name="Sun H."/>
            <person name="Yadav J.S."/>
            <person name="Pangilinan J."/>
            <person name="Larsson K.H."/>
            <person name="Matsuura K."/>
            <person name="Barry K."/>
            <person name="Labutti K."/>
            <person name="Kuo R."/>
            <person name="Ohm R.A."/>
            <person name="Bhattacharya S.S."/>
            <person name="Shirouzu T."/>
            <person name="Yoshinaga Y."/>
            <person name="Martin F.M."/>
            <person name="Grigoriev I.V."/>
            <person name="Hibbett D.S."/>
        </authorList>
    </citation>
    <scope>NUCLEOTIDE SEQUENCE [LARGE SCALE GENOMIC DNA]</scope>
    <source>
        <strain evidence="3 4">TUFC12733</strain>
    </source>
</reference>
<dbReference type="EMBL" id="KV417335">
    <property type="protein sequence ID" value="KZO90742.1"/>
    <property type="molecule type" value="Genomic_DNA"/>
</dbReference>
<dbReference type="AlphaFoldDB" id="A0A167GNF5"/>
<dbReference type="Proteomes" id="UP000076738">
    <property type="component" value="Unassembled WGS sequence"/>
</dbReference>
<name>A0A167GNF5_CALVF</name>
<dbReference type="CDD" id="cd09917">
    <property type="entry name" value="F-box_SF"/>
    <property type="match status" value="1"/>
</dbReference>
<evidence type="ECO:0000259" key="2">
    <source>
        <dbReference type="PROSITE" id="PS50181"/>
    </source>
</evidence>
<dbReference type="Pfam" id="PF00646">
    <property type="entry name" value="F-box"/>
    <property type="match status" value="1"/>
</dbReference>
<protein>
    <recommendedName>
        <fullName evidence="2">F-box domain-containing protein</fullName>
    </recommendedName>
</protein>
<feature type="compositionally biased region" description="Low complexity" evidence="1">
    <location>
        <begin position="17"/>
        <end position="27"/>
    </location>
</feature>
<gene>
    <name evidence="3" type="ORF">CALVIDRAFT_542388</name>
</gene>
<evidence type="ECO:0000256" key="1">
    <source>
        <dbReference type="SAM" id="MobiDB-lite"/>
    </source>
</evidence>
<evidence type="ECO:0000313" key="4">
    <source>
        <dbReference type="Proteomes" id="UP000076738"/>
    </source>
</evidence>
<feature type="domain" description="F-box" evidence="2">
    <location>
        <begin position="35"/>
        <end position="81"/>
    </location>
</feature>
<sequence length="87" mass="9777">MKRPAPASPPPAKRAHTSSSRSSGSQEHQQHQHQRATISHLSDELFLHILQQLDYESLAIAQRVSSHWLRLARDNQVRSSLPSHPAS</sequence>
<keyword evidence="4" id="KW-1185">Reference proteome</keyword>
<organism evidence="3 4">
    <name type="scientific">Calocera viscosa (strain TUFC12733)</name>
    <dbReference type="NCBI Taxonomy" id="1330018"/>
    <lineage>
        <taxon>Eukaryota</taxon>
        <taxon>Fungi</taxon>
        <taxon>Dikarya</taxon>
        <taxon>Basidiomycota</taxon>
        <taxon>Agaricomycotina</taxon>
        <taxon>Dacrymycetes</taxon>
        <taxon>Dacrymycetales</taxon>
        <taxon>Dacrymycetaceae</taxon>
        <taxon>Calocera</taxon>
    </lineage>
</organism>
<evidence type="ECO:0000313" key="3">
    <source>
        <dbReference type="EMBL" id="KZO90742.1"/>
    </source>
</evidence>
<dbReference type="SUPFAM" id="SSF81383">
    <property type="entry name" value="F-box domain"/>
    <property type="match status" value="1"/>
</dbReference>
<feature type="region of interest" description="Disordered" evidence="1">
    <location>
        <begin position="1"/>
        <end position="38"/>
    </location>
</feature>
<proteinExistence type="predicted"/>
<dbReference type="InterPro" id="IPR036047">
    <property type="entry name" value="F-box-like_dom_sf"/>
</dbReference>
<dbReference type="Gene3D" id="1.20.1280.50">
    <property type="match status" value="1"/>
</dbReference>
<accession>A0A167GNF5</accession>
<feature type="compositionally biased region" description="Pro residues" evidence="1">
    <location>
        <begin position="1"/>
        <end position="12"/>
    </location>
</feature>
<dbReference type="PROSITE" id="PS50181">
    <property type="entry name" value="FBOX"/>
    <property type="match status" value="1"/>
</dbReference>
<dbReference type="SMART" id="SM00256">
    <property type="entry name" value="FBOX"/>
    <property type="match status" value="1"/>
</dbReference>